<gene>
    <name evidence="1" type="ORF">RICGR_1459</name>
</gene>
<evidence type="ECO:0000313" key="2">
    <source>
        <dbReference type="Proteomes" id="UP000054075"/>
    </source>
</evidence>
<dbReference type="EMBL" id="AAQJ02000001">
    <property type="protein sequence ID" value="EDP46471.1"/>
    <property type="molecule type" value="Genomic_DNA"/>
</dbReference>
<dbReference type="STRING" id="59196.RICGR_1459"/>
<organism evidence="1 2">
    <name type="scientific">Rickettsiella grylli</name>
    <dbReference type="NCBI Taxonomy" id="59196"/>
    <lineage>
        <taxon>Bacteria</taxon>
        <taxon>Pseudomonadati</taxon>
        <taxon>Pseudomonadota</taxon>
        <taxon>Gammaproteobacteria</taxon>
        <taxon>Legionellales</taxon>
        <taxon>Coxiellaceae</taxon>
        <taxon>Rickettsiella</taxon>
    </lineage>
</organism>
<comment type="caution">
    <text evidence="1">The sequence shown here is derived from an EMBL/GenBank/DDBJ whole genome shotgun (WGS) entry which is preliminary data.</text>
</comment>
<reference evidence="1" key="1">
    <citation type="submission" date="2006-04" db="EMBL/GenBank/DDBJ databases">
        <authorList>
            <person name="Seshadri R."/>
            <person name="Federici B.A."/>
        </authorList>
    </citation>
    <scope>NUCLEOTIDE SEQUENCE [LARGE SCALE GENOMIC DNA]</scope>
</reference>
<name>A8PQA0_9COXI</name>
<dbReference type="AlphaFoldDB" id="A8PQA0"/>
<dbReference type="Proteomes" id="UP000054075">
    <property type="component" value="Unassembled WGS sequence"/>
</dbReference>
<reference evidence="1" key="2">
    <citation type="submission" date="2007-10" db="EMBL/GenBank/DDBJ databases">
        <authorList>
            <person name="Myers G.S."/>
        </authorList>
    </citation>
    <scope>NUCLEOTIDE SEQUENCE [LARGE SCALE GENOMIC DNA]</scope>
</reference>
<proteinExistence type="predicted"/>
<keyword evidence="2" id="KW-1185">Reference proteome</keyword>
<accession>A8PQA0</accession>
<sequence length="41" mass="3967">MTGGAIQVGRGDEISASNDGGSVMFQGGTMCTIDGIGVSCS</sequence>
<protein>
    <submittedName>
        <fullName evidence="1">Uncharacterized protein</fullName>
    </submittedName>
</protein>
<evidence type="ECO:0000313" key="1">
    <source>
        <dbReference type="EMBL" id="EDP46471.1"/>
    </source>
</evidence>